<accession>A0ABP8RIE6</accession>
<evidence type="ECO:0000256" key="2">
    <source>
        <dbReference type="SAM" id="Phobius"/>
    </source>
</evidence>
<gene>
    <name evidence="4" type="ORF">GCM10023175_10380</name>
</gene>
<evidence type="ECO:0000259" key="3">
    <source>
        <dbReference type="Pfam" id="PF03713"/>
    </source>
</evidence>
<organism evidence="4 5">
    <name type="scientific">Pseudonocardia xishanensis</name>
    <dbReference type="NCBI Taxonomy" id="630995"/>
    <lineage>
        <taxon>Bacteria</taxon>
        <taxon>Bacillati</taxon>
        <taxon>Actinomycetota</taxon>
        <taxon>Actinomycetes</taxon>
        <taxon>Pseudonocardiales</taxon>
        <taxon>Pseudonocardiaceae</taxon>
        <taxon>Pseudonocardia</taxon>
    </lineage>
</organism>
<dbReference type="RefSeq" id="WP_345413235.1">
    <property type="nucleotide sequence ID" value="NZ_BAABGT010000016.1"/>
</dbReference>
<feature type="region of interest" description="Disordered" evidence="1">
    <location>
        <begin position="1"/>
        <end position="28"/>
    </location>
</feature>
<dbReference type="Proteomes" id="UP001501598">
    <property type="component" value="Unassembled WGS sequence"/>
</dbReference>
<name>A0ABP8RIE6_9PSEU</name>
<keyword evidence="2" id="KW-0812">Transmembrane</keyword>
<dbReference type="PANTHER" id="PTHR36933:SF1">
    <property type="entry name" value="SLL0788 PROTEIN"/>
    <property type="match status" value="1"/>
</dbReference>
<proteinExistence type="predicted"/>
<keyword evidence="5" id="KW-1185">Reference proteome</keyword>
<dbReference type="InterPro" id="IPR005183">
    <property type="entry name" value="DUF305_CopM-like"/>
</dbReference>
<feature type="compositionally biased region" description="Gly residues" evidence="1">
    <location>
        <begin position="19"/>
        <end position="28"/>
    </location>
</feature>
<feature type="transmembrane region" description="Helical" evidence="2">
    <location>
        <begin position="35"/>
        <end position="56"/>
    </location>
</feature>
<comment type="caution">
    <text evidence="4">The sequence shown here is derived from an EMBL/GenBank/DDBJ whole genome shotgun (WGS) entry which is preliminary data.</text>
</comment>
<protein>
    <submittedName>
        <fullName evidence="4">DUF305 domain-containing protein</fullName>
    </submittedName>
</protein>
<keyword evidence="2" id="KW-1133">Transmembrane helix</keyword>
<evidence type="ECO:0000256" key="1">
    <source>
        <dbReference type="SAM" id="MobiDB-lite"/>
    </source>
</evidence>
<keyword evidence="2" id="KW-0472">Membrane</keyword>
<dbReference type="Pfam" id="PF03713">
    <property type="entry name" value="DUF305"/>
    <property type="match status" value="1"/>
</dbReference>
<evidence type="ECO:0000313" key="5">
    <source>
        <dbReference type="Proteomes" id="UP001501598"/>
    </source>
</evidence>
<evidence type="ECO:0000313" key="4">
    <source>
        <dbReference type="EMBL" id="GAA4539307.1"/>
    </source>
</evidence>
<dbReference type="InterPro" id="IPR012347">
    <property type="entry name" value="Ferritin-like"/>
</dbReference>
<sequence>MSAETQLPPPPAVDDPPTGGSGGGGGGEPRWVRPLVVVGVVLALLLLGGAGGMLFAQRGTDATSAPDGSSVDVQFAQDMTVHHEQATLMAAWERDHTTDPALAQLSFDIETTQLQQIGRMQGWLGLWGQAAFPVGRPYMTWMSGDMAGHSMGSMGAAAGAARMPGMASDAELAALRSSSGPQLDVLFLQLMLRHHEGGAEMLADAAAHASVPEVRNLAAQMLSSQSSESQYMTALLTERGAQPLPMN</sequence>
<feature type="domain" description="DUF305" evidence="3">
    <location>
        <begin position="72"/>
        <end position="236"/>
    </location>
</feature>
<dbReference type="PANTHER" id="PTHR36933">
    <property type="entry name" value="SLL0788 PROTEIN"/>
    <property type="match status" value="1"/>
</dbReference>
<reference evidence="5" key="1">
    <citation type="journal article" date="2019" name="Int. J. Syst. Evol. Microbiol.">
        <title>The Global Catalogue of Microorganisms (GCM) 10K type strain sequencing project: providing services to taxonomists for standard genome sequencing and annotation.</title>
        <authorList>
            <consortium name="The Broad Institute Genomics Platform"/>
            <consortium name="The Broad Institute Genome Sequencing Center for Infectious Disease"/>
            <person name="Wu L."/>
            <person name="Ma J."/>
        </authorList>
    </citation>
    <scope>NUCLEOTIDE SEQUENCE [LARGE SCALE GENOMIC DNA]</scope>
    <source>
        <strain evidence="5">JCM 17906</strain>
    </source>
</reference>
<dbReference type="Gene3D" id="1.20.1260.10">
    <property type="match status" value="1"/>
</dbReference>
<dbReference type="EMBL" id="BAABGT010000016">
    <property type="protein sequence ID" value="GAA4539307.1"/>
    <property type="molecule type" value="Genomic_DNA"/>
</dbReference>